<dbReference type="InterPro" id="IPR036388">
    <property type="entry name" value="WH-like_DNA-bd_sf"/>
</dbReference>
<organism evidence="1 2">
    <name type="scientific">Gigaspora margarita</name>
    <dbReference type="NCBI Taxonomy" id="4874"/>
    <lineage>
        <taxon>Eukaryota</taxon>
        <taxon>Fungi</taxon>
        <taxon>Fungi incertae sedis</taxon>
        <taxon>Mucoromycota</taxon>
        <taxon>Glomeromycotina</taxon>
        <taxon>Glomeromycetes</taxon>
        <taxon>Diversisporales</taxon>
        <taxon>Gigasporaceae</taxon>
        <taxon>Gigaspora</taxon>
    </lineage>
</organism>
<dbReference type="InterPro" id="IPR009057">
    <property type="entry name" value="Homeodomain-like_sf"/>
</dbReference>
<name>A0ABN7WFK9_GIGMA</name>
<sequence length="165" mass="19095">INIASLFVISELSQKQQNHIISTYLCGFRPLHIAQALDFPKSIVYDTVNQYNETGSEHLNKCPGYQEVLSECNKCALVRIANNNHRALLAVIMNELNFQVGITLTTKTTQKYLYNLDWVPYSSDLNLIKNLWKHLDSMLHNRNLAPKTHEELVMCIKEEWYKISL</sequence>
<dbReference type="Proteomes" id="UP000789901">
    <property type="component" value="Unassembled WGS sequence"/>
</dbReference>
<feature type="non-terminal residue" evidence="1">
    <location>
        <position position="165"/>
    </location>
</feature>
<proteinExistence type="predicted"/>
<reference evidence="1 2" key="1">
    <citation type="submission" date="2021-06" db="EMBL/GenBank/DDBJ databases">
        <authorList>
            <person name="Kallberg Y."/>
            <person name="Tangrot J."/>
            <person name="Rosling A."/>
        </authorList>
    </citation>
    <scope>NUCLEOTIDE SEQUENCE [LARGE SCALE GENOMIC DNA]</scope>
    <source>
        <strain evidence="1 2">120-4 pot B 10/14</strain>
    </source>
</reference>
<dbReference type="Gene3D" id="3.30.420.10">
    <property type="entry name" value="Ribonuclease H-like superfamily/Ribonuclease H"/>
    <property type="match status" value="1"/>
</dbReference>
<dbReference type="InterPro" id="IPR036397">
    <property type="entry name" value="RNaseH_sf"/>
</dbReference>
<comment type="caution">
    <text evidence="1">The sequence shown here is derived from an EMBL/GenBank/DDBJ whole genome shotgun (WGS) entry which is preliminary data.</text>
</comment>
<accession>A0ABN7WFK9</accession>
<evidence type="ECO:0000313" key="1">
    <source>
        <dbReference type="EMBL" id="CAG8829843.1"/>
    </source>
</evidence>
<dbReference type="SUPFAM" id="SSF46689">
    <property type="entry name" value="Homeodomain-like"/>
    <property type="match status" value="1"/>
</dbReference>
<keyword evidence="2" id="KW-1185">Reference proteome</keyword>
<protein>
    <submittedName>
        <fullName evidence="1">37679_t:CDS:1</fullName>
    </submittedName>
</protein>
<gene>
    <name evidence="1" type="ORF">GMARGA_LOCUS30092</name>
</gene>
<evidence type="ECO:0000313" key="2">
    <source>
        <dbReference type="Proteomes" id="UP000789901"/>
    </source>
</evidence>
<feature type="non-terminal residue" evidence="1">
    <location>
        <position position="1"/>
    </location>
</feature>
<dbReference type="EMBL" id="CAJVQB010041769">
    <property type="protein sequence ID" value="CAG8829843.1"/>
    <property type="molecule type" value="Genomic_DNA"/>
</dbReference>
<dbReference type="Gene3D" id="1.10.10.10">
    <property type="entry name" value="Winged helix-like DNA-binding domain superfamily/Winged helix DNA-binding domain"/>
    <property type="match status" value="1"/>
</dbReference>